<evidence type="ECO:0000313" key="1">
    <source>
        <dbReference type="Proteomes" id="UP000095286"/>
    </source>
</evidence>
<dbReference type="WBParaSite" id="RSKR_0000246300.1">
    <property type="protein sequence ID" value="RSKR_0000246300.1"/>
    <property type="gene ID" value="RSKR_0000246300"/>
</dbReference>
<accession>A0AC35TN40</accession>
<proteinExistence type="predicted"/>
<sequence>MANLEHAVKHSKGIDIHCDGEVVFTKLTYENYIRCMQYSNTGKYILYCDSVDTVLLNADDKTIIKSLPLPKIQNAIFSPKDTYVVTWEPYVIYGRPKPGEAERKPNPNLRFWRCDTGENLLITSCGRDMIWQPQWTADESVCLRLVGSELMVIKDEKFDRNCFKKVFKNIGCFKVSPGEAPLVAFYQKDSGNEPGRCEIRRIDKDFSLLSQRTIFKSDKAVLKWNSKGNAVLCTAISEVDASNKNYYGEQSLYLVTLQSDSSMKVTLDKEGPIYNAEWNPQGNEFAVCYGFMPSRVTVFNMRGDKAWKIKDDHINEIYYNPFGNILVVCGFSNIAAGTMEFYDTTKKEMISHLERPNTTAFTWAPDGQHFINATCAPRMRQDNSYTISHYTGKQICNVAFETGHEVWGVQFKQATPSKQKVFTIEKGSTKIVPKKAGAVHVVDKLIDQGIISTASKSAYIPPHLRKKTAETATGDAPKAKGGLTQKGEKKRTTSSSSSNDAIKNENSKILFRLQKKVNDILAIKEKFDKGETLQDNQIVKLSKLDAVTEDLENFKLSIAA</sequence>
<dbReference type="Proteomes" id="UP000095286">
    <property type="component" value="Unplaced"/>
</dbReference>
<protein>
    <submittedName>
        <fullName evidence="2">Eukaryotic translation initiation factor 2A</fullName>
    </submittedName>
</protein>
<organism evidence="1 2">
    <name type="scientific">Rhabditophanes sp. KR3021</name>
    <dbReference type="NCBI Taxonomy" id="114890"/>
    <lineage>
        <taxon>Eukaryota</taxon>
        <taxon>Metazoa</taxon>
        <taxon>Ecdysozoa</taxon>
        <taxon>Nematoda</taxon>
        <taxon>Chromadorea</taxon>
        <taxon>Rhabditida</taxon>
        <taxon>Tylenchina</taxon>
        <taxon>Panagrolaimomorpha</taxon>
        <taxon>Strongyloidoidea</taxon>
        <taxon>Alloionematidae</taxon>
        <taxon>Rhabditophanes</taxon>
    </lineage>
</organism>
<reference evidence="2" key="1">
    <citation type="submission" date="2016-11" db="UniProtKB">
        <authorList>
            <consortium name="WormBaseParasite"/>
        </authorList>
    </citation>
    <scope>IDENTIFICATION</scope>
    <source>
        <strain evidence="2">KR3021</strain>
    </source>
</reference>
<evidence type="ECO:0000313" key="2">
    <source>
        <dbReference type="WBParaSite" id="RSKR_0000246300.1"/>
    </source>
</evidence>
<name>A0AC35TN40_9BILA</name>